<name>A0A1H2BNX1_9BRAD</name>
<gene>
    <name evidence="2" type="ORF">SAMN05444158_7373</name>
</gene>
<reference evidence="3" key="1">
    <citation type="submission" date="2016-10" db="EMBL/GenBank/DDBJ databases">
        <authorList>
            <person name="Varghese N."/>
            <person name="Submissions S."/>
        </authorList>
    </citation>
    <scope>NUCLEOTIDE SEQUENCE [LARGE SCALE GENOMIC DNA]</scope>
    <source>
        <strain evidence="3">GAS369</strain>
    </source>
</reference>
<feature type="compositionally biased region" description="Basic and acidic residues" evidence="1">
    <location>
        <begin position="137"/>
        <end position="147"/>
    </location>
</feature>
<evidence type="ECO:0000313" key="3">
    <source>
        <dbReference type="Proteomes" id="UP000243904"/>
    </source>
</evidence>
<organism evidence="2 3">
    <name type="scientific">Bradyrhizobium canariense</name>
    <dbReference type="NCBI Taxonomy" id="255045"/>
    <lineage>
        <taxon>Bacteria</taxon>
        <taxon>Pseudomonadati</taxon>
        <taxon>Pseudomonadota</taxon>
        <taxon>Alphaproteobacteria</taxon>
        <taxon>Hyphomicrobiales</taxon>
        <taxon>Nitrobacteraceae</taxon>
        <taxon>Bradyrhizobium</taxon>
    </lineage>
</organism>
<evidence type="ECO:0000313" key="2">
    <source>
        <dbReference type="EMBL" id="SDT59752.1"/>
    </source>
</evidence>
<feature type="compositionally biased region" description="Basic and acidic residues" evidence="1">
    <location>
        <begin position="119"/>
        <end position="128"/>
    </location>
</feature>
<accession>A0A1H2BNX1</accession>
<dbReference type="AlphaFoldDB" id="A0A1H2BNX1"/>
<evidence type="ECO:0000256" key="1">
    <source>
        <dbReference type="SAM" id="MobiDB-lite"/>
    </source>
</evidence>
<protein>
    <submittedName>
        <fullName evidence="2">Uncharacterized protein</fullName>
    </submittedName>
</protein>
<dbReference type="EMBL" id="LT629750">
    <property type="protein sequence ID" value="SDT59752.1"/>
    <property type="molecule type" value="Genomic_DNA"/>
</dbReference>
<keyword evidence="3" id="KW-1185">Reference proteome</keyword>
<dbReference type="Proteomes" id="UP000243904">
    <property type="component" value="Chromosome I"/>
</dbReference>
<proteinExistence type="predicted"/>
<feature type="region of interest" description="Disordered" evidence="1">
    <location>
        <begin position="119"/>
        <end position="157"/>
    </location>
</feature>
<sequence>MAVTISKPTSARAYENHGNCVSSIGNTPTAKVCCLSRARVRMAGLLHFKCGSSGTCFGRREFSWPRMIAFGLLLSLPIARPCAAQDALADPTVEPEVQPEISRQEWLVRVQEAKRKAREVAAERRSHPDLYAPSPEDQAHVASERALNDGSLQPGDIVSTDKGLFVFRGRLDQHPTSEDFVQIPRR</sequence>